<evidence type="ECO:0000313" key="7">
    <source>
        <dbReference type="EMBL" id="CAH1953767.1"/>
    </source>
</evidence>
<evidence type="ECO:0000256" key="2">
    <source>
        <dbReference type="ARBA" id="ARBA00022692"/>
    </source>
</evidence>
<evidence type="ECO:0000256" key="4">
    <source>
        <dbReference type="ARBA" id="ARBA00023136"/>
    </source>
</evidence>
<evidence type="ECO:0000256" key="3">
    <source>
        <dbReference type="ARBA" id="ARBA00022989"/>
    </source>
</evidence>
<comment type="caution">
    <text evidence="7">The sequence shown here is derived from an EMBL/GenBank/DDBJ whole genome shotgun (WGS) entry which is preliminary data.</text>
</comment>
<evidence type="ECO:0000256" key="1">
    <source>
        <dbReference type="ARBA" id="ARBA00004141"/>
    </source>
</evidence>
<dbReference type="PROSITE" id="PS50850">
    <property type="entry name" value="MFS"/>
    <property type="match status" value="1"/>
</dbReference>
<dbReference type="InterPro" id="IPR020846">
    <property type="entry name" value="MFS_dom"/>
</dbReference>
<feature type="transmembrane region" description="Helical" evidence="5">
    <location>
        <begin position="120"/>
        <end position="141"/>
    </location>
</feature>
<gene>
    <name evidence="7" type="ORF">ACAOBT_LOCUS216</name>
</gene>
<dbReference type="AlphaFoldDB" id="A0A9P0JI07"/>
<proteinExistence type="predicted"/>
<dbReference type="GO" id="GO:0016020">
    <property type="term" value="C:membrane"/>
    <property type="evidence" value="ECO:0007669"/>
    <property type="project" value="UniProtKB-SubCell"/>
</dbReference>
<dbReference type="SUPFAM" id="SSF103473">
    <property type="entry name" value="MFS general substrate transporter"/>
    <property type="match status" value="1"/>
</dbReference>
<accession>A0A9P0JI07</accession>
<keyword evidence="8" id="KW-1185">Reference proteome</keyword>
<evidence type="ECO:0000313" key="8">
    <source>
        <dbReference type="Proteomes" id="UP001152888"/>
    </source>
</evidence>
<keyword evidence="3 5" id="KW-1133">Transmembrane helix</keyword>
<organism evidence="7 8">
    <name type="scientific">Acanthoscelides obtectus</name>
    <name type="common">Bean weevil</name>
    <name type="synonym">Bruchus obtectus</name>
    <dbReference type="NCBI Taxonomy" id="200917"/>
    <lineage>
        <taxon>Eukaryota</taxon>
        <taxon>Metazoa</taxon>
        <taxon>Ecdysozoa</taxon>
        <taxon>Arthropoda</taxon>
        <taxon>Hexapoda</taxon>
        <taxon>Insecta</taxon>
        <taxon>Pterygota</taxon>
        <taxon>Neoptera</taxon>
        <taxon>Endopterygota</taxon>
        <taxon>Coleoptera</taxon>
        <taxon>Polyphaga</taxon>
        <taxon>Cucujiformia</taxon>
        <taxon>Chrysomeloidea</taxon>
        <taxon>Chrysomelidae</taxon>
        <taxon>Bruchinae</taxon>
        <taxon>Bruchini</taxon>
        <taxon>Acanthoscelides</taxon>
    </lineage>
</organism>
<dbReference type="OrthoDB" id="3936150at2759"/>
<dbReference type="EMBL" id="CAKOFQ010006652">
    <property type="protein sequence ID" value="CAH1953767.1"/>
    <property type="molecule type" value="Genomic_DNA"/>
</dbReference>
<evidence type="ECO:0000259" key="6">
    <source>
        <dbReference type="PROSITE" id="PS50850"/>
    </source>
</evidence>
<feature type="transmembrane region" description="Helical" evidence="5">
    <location>
        <begin position="177"/>
        <end position="198"/>
    </location>
</feature>
<keyword evidence="2 5" id="KW-0812">Transmembrane</keyword>
<sequence>MGYDDVIPLLGDFGKYQRRIYLLLCIPAISCAFHKLGNVFLIAEPSYRCRLPEELENATYQLNRTVLEKNYPWDYLHHTYDSCDMLINNQSVPCDGPYVFDHSVYGYTTVIEYELTCKKAYLIATSNALFMVGVMIGSIVFGEMSDRCGRKKTFFISLVIQLIFGILAAISPEYWTFTLSRMIVGATTSGVFLVAYVIGLEMVGPSKRTIAGTVCHMFFSVGYMATAAFAMYITNWRTLQLGLTLPGVMFLIYWWFIPESARWLISKNRIDEAKRLIHDAAKYNKVTISDETLDVLLKPTEEKVKKKDEKDASVLDIFKHSNMRKKALIIFYDWFANNITYYGLSWNTNNLGGDPYLNFVISGAVEIPAYTFILLFLNRWGRRNLMCGCMIMAGIALLLTMLIPKDMQWLTITLAMFGKMAITASYGAVYIFSTEQFPTVIRNAGLGAGSTCARLGSIIAPYINIMQKRDMVSIVGMCWF</sequence>
<dbReference type="GO" id="GO:0022857">
    <property type="term" value="F:transmembrane transporter activity"/>
    <property type="evidence" value="ECO:0007669"/>
    <property type="project" value="InterPro"/>
</dbReference>
<dbReference type="Gene3D" id="1.20.1250.20">
    <property type="entry name" value="MFS general substrate transporter like domains"/>
    <property type="match status" value="1"/>
</dbReference>
<feature type="transmembrane region" description="Helical" evidence="5">
    <location>
        <begin position="409"/>
        <end position="432"/>
    </location>
</feature>
<keyword evidence="4 5" id="KW-0472">Membrane</keyword>
<comment type="subcellular location">
    <subcellularLocation>
        <location evidence="1">Membrane</location>
        <topology evidence="1">Multi-pass membrane protein</topology>
    </subcellularLocation>
</comment>
<dbReference type="PANTHER" id="PTHR24064">
    <property type="entry name" value="SOLUTE CARRIER FAMILY 22 MEMBER"/>
    <property type="match status" value="1"/>
</dbReference>
<dbReference type="CDD" id="cd17317">
    <property type="entry name" value="MFS_SLC22"/>
    <property type="match status" value="1"/>
</dbReference>
<dbReference type="Pfam" id="PF00083">
    <property type="entry name" value="Sugar_tr"/>
    <property type="match status" value="1"/>
</dbReference>
<feature type="domain" description="Major facilitator superfamily (MFS) profile" evidence="6">
    <location>
        <begin position="70"/>
        <end position="480"/>
    </location>
</feature>
<feature type="transmembrane region" description="Helical" evidence="5">
    <location>
        <begin position="239"/>
        <end position="257"/>
    </location>
</feature>
<feature type="transmembrane region" description="Helical" evidence="5">
    <location>
        <begin position="153"/>
        <end position="171"/>
    </location>
</feature>
<reference evidence="7" key="1">
    <citation type="submission" date="2022-03" db="EMBL/GenBank/DDBJ databases">
        <authorList>
            <person name="Sayadi A."/>
        </authorList>
    </citation>
    <scope>NUCLEOTIDE SEQUENCE</scope>
</reference>
<feature type="transmembrane region" description="Helical" evidence="5">
    <location>
        <begin position="384"/>
        <end position="403"/>
    </location>
</feature>
<evidence type="ECO:0000256" key="5">
    <source>
        <dbReference type="SAM" id="Phobius"/>
    </source>
</evidence>
<dbReference type="Proteomes" id="UP001152888">
    <property type="component" value="Unassembled WGS sequence"/>
</dbReference>
<name>A0A9P0JI07_ACAOB</name>
<feature type="transmembrane region" description="Helical" evidence="5">
    <location>
        <begin position="210"/>
        <end position="233"/>
    </location>
</feature>
<dbReference type="InterPro" id="IPR005828">
    <property type="entry name" value="MFS_sugar_transport-like"/>
</dbReference>
<feature type="transmembrane region" description="Helical" evidence="5">
    <location>
        <begin position="327"/>
        <end position="344"/>
    </location>
</feature>
<feature type="transmembrane region" description="Helical" evidence="5">
    <location>
        <begin position="356"/>
        <end position="377"/>
    </location>
</feature>
<protein>
    <recommendedName>
        <fullName evidence="6">Major facilitator superfamily (MFS) profile domain-containing protein</fullName>
    </recommendedName>
</protein>
<feature type="transmembrane region" description="Helical" evidence="5">
    <location>
        <begin position="20"/>
        <end position="43"/>
    </location>
</feature>
<dbReference type="InterPro" id="IPR036259">
    <property type="entry name" value="MFS_trans_sf"/>
</dbReference>